<dbReference type="Pfam" id="PF08711">
    <property type="entry name" value="Med26"/>
    <property type="match status" value="1"/>
</dbReference>
<reference evidence="3" key="1">
    <citation type="submission" date="2022-03" db="EMBL/GenBank/DDBJ databases">
        <title>A functionally conserved STORR gene fusion in Papaver species that diverged 16.8 million years ago.</title>
        <authorList>
            <person name="Catania T."/>
        </authorList>
    </citation>
    <scope>NUCLEOTIDE SEQUENCE</scope>
    <source>
        <strain evidence="3">S-191538</strain>
    </source>
</reference>
<evidence type="ECO:0000313" key="3">
    <source>
        <dbReference type="EMBL" id="MCL7051572.1"/>
    </source>
</evidence>
<dbReference type="Gene3D" id="1.20.930.10">
    <property type="entry name" value="Conserved domain common to transcription factors TFIIS, elongin A, CRSP70"/>
    <property type="match status" value="1"/>
</dbReference>
<evidence type="ECO:0000313" key="4">
    <source>
        <dbReference type="Proteomes" id="UP001177140"/>
    </source>
</evidence>
<comment type="caution">
    <text evidence="3">The sequence shown here is derived from an EMBL/GenBank/DDBJ whole genome shotgun (WGS) entry which is preliminary data.</text>
</comment>
<evidence type="ECO:0000259" key="2">
    <source>
        <dbReference type="PROSITE" id="PS51319"/>
    </source>
</evidence>
<dbReference type="PANTHER" id="PTHR47350:SF4">
    <property type="entry name" value="PROTEIN IWS1 HOMOLOG 1"/>
    <property type="match status" value="1"/>
</dbReference>
<protein>
    <recommendedName>
        <fullName evidence="2">TFIIS N-terminal domain-containing protein</fullName>
    </recommendedName>
</protein>
<dbReference type="InterPro" id="IPR035441">
    <property type="entry name" value="TFIIS/LEDGF_dom_sf"/>
</dbReference>
<keyword evidence="4" id="KW-1185">Reference proteome</keyword>
<dbReference type="Proteomes" id="UP001177140">
    <property type="component" value="Unassembled WGS sequence"/>
</dbReference>
<dbReference type="GO" id="GO:0005634">
    <property type="term" value="C:nucleus"/>
    <property type="evidence" value="ECO:0007669"/>
    <property type="project" value="UniProtKB-SubCell"/>
</dbReference>
<feature type="domain" description="TFIIS N-terminal" evidence="2">
    <location>
        <begin position="124"/>
        <end position="207"/>
    </location>
</feature>
<dbReference type="GO" id="GO:0032784">
    <property type="term" value="P:regulation of DNA-templated transcription elongation"/>
    <property type="evidence" value="ECO:0007669"/>
    <property type="project" value="InterPro"/>
</dbReference>
<gene>
    <name evidence="3" type="ORF">MKW94_018364</name>
</gene>
<dbReference type="AlphaFoldDB" id="A0AA41W1Y4"/>
<dbReference type="InterPro" id="IPR017923">
    <property type="entry name" value="TFIIS_N"/>
</dbReference>
<keyword evidence="1" id="KW-0539">Nucleus</keyword>
<accession>A0AA41W1Y4</accession>
<dbReference type="GO" id="GO:0009742">
    <property type="term" value="P:brassinosteroid mediated signaling pathway"/>
    <property type="evidence" value="ECO:0007669"/>
    <property type="project" value="InterPro"/>
</dbReference>
<dbReference type="PANTHER" id="PTHR47350">
    <property type="entry name" value="PROTEIN IWS1 HOMOLOG 1"/>
    <property type="match status" value="1"/>
</dbReference>
<organism evidence="3 4">
    <name type="scientific">Papaver nudicaule</name>
    <name type="common">Iceland poppy</name>
    <dbReference type="NCBI Taxonomy" id="74823"/>
    <lineage>
        <taxon>Eukaryota</taxon>
        <taxon>Viridiplantae</taxon>
        <taxon>Streptophyta</taxon>
        <taxon>Embryophyta</taxon>
        <taxon>Tracheophyta</taxon>
        <taxon>Spermatophyta</taxon>
        <taxon>Magnoliopsida</taxon>
        <taxon>Ranunculales</taxon>
        <taxon>Papaveraceae</taxon>
        <taxon>Papaveroideae</taxon>
        <taxon>Papaver</taxon>
    </lineage>
</organism>
<dbReference type="PROSITE" id="PS51319">
    <property type="entry name" value="TFIIS_N"/>
    <property type="match status" value="1"/>
</dbReference>
<dbReference type="InterPro" id="IPR044204">
    <property type="entry name" value="IWS1/2"/>
</dbReference>
<name>A0AA41W1Y4_PAPNU</name>
<comment type="subcellular location">
    <subcellularLocation>
        <location evidence="1">Nucleus</location>
    </subcellularLocation>
</comment>
<sequence>MGYAHNQGCKRKSSSITVGYGKKMKSETVTSTELFVPVAPRAKEEDEVWKGLSRKKKKTEKSAEELGLVIERTMAELELAAELDAELNMENKPALNKVYKLPLLTSALSKQQLQFEFLDRGVLTLLKNWLEPLPDGSLPNINVRTGVLKVLTQLHVDLEDYGRREQLKTSGLGRVIMFLSRSDEETTSNRKLAKDLVDKWSRPIFNKSTRFEDSRKDIEDGRVIYRRPVVKNQIDRAVMLNDLDEFIRQRSCSEPWSSQHASKPEASPLNFVVRPQSKIDPYEIRARAKLVVPDKCRLKINKKLQHMKASKKKMLQASKLSAEGRGMVKLI</sequence>
<dbReference type="EMBL" id="JAJJMA010340020">
    <property type="protein sequence ID" value="MCL7051572.1"/>
    <property type="molecule type" value="Genomic_DNA"/>
</dbReference>
<evidence type="ECO:0000256" key="1">
    <source>
        <dbReference type="PROSITE-ProRule" id="PRU00649"/>
    </source>
</evidence>
<proteinExistence type="predicted"/>